<evidence type="ECO:0000313" key="4">
    <source>
        <dbReference type="Proteomes" id="UP000002051"/>
    </source>
</evidence>
<keyword evidence="1" id="KW-0812">Transmembrane</keyword>
<reference evidence="5" key="4">
    <citation type="journal article" date="2018" name="Nat. Plants">
        <title>Whole-genome landscape of Medicago truncatula symbiotic genes.</title>
        <authorList>
            <person name="Pecrix Y."/>
            <person name="Staton S.E."/>
            <person name="Sallet E."/>
            <person name="Lelandais-Briere C."/>
            <person name="Moreau S."/>
            <person name="Carrere S."/>
            <person name="Blein T."/>
            <person name="Jardinaud M.F."/>
            <person name="Latrasse D."/>
            <person name="Zouine M."/>
            <person name="Zahm M."/>
            <person name="Kreplak J."/>
            <person name="Mayjonade B."/>
            <person name="Satge C."/>
            <person name="Perez M."/>
            <person name="Cauet S."/>
            <person name="Marande W."/>
            <person name="Chantry-Darmon C."/>
            <person name="Lopez-Roques C."/>
            <person name="Bouchez O."/>
            <person name="Berard A."/>
            <person name="Debelle F."/>
            <person name="Munos S."/>
            <person name="Bendahmane A."/>
            <person name="Berges H."/>
            <person name="Niebel A."/>
            <person name="Buitink J."/>
            <person name="Frugier F."/>
            <person name="Benhamed M."/>
            <person name="Crespi M."/>
            <person name="Gouzy J."/>
            <person name="Gamas P."/>
        </authorList>
    </citation>
    <scope>NUCLEOTIDE SEQUENCE [LARGE SCALE GENOMIC DNA]</scope>
    <source>
        <strain evidence="5">cv. Jemalong A17</strain>
    </source>
</reference>
<dbReference type="EnsemblPlants" id="AET05303">
    <property type="protein sequence ID" value="AET05303"/>
    <property type="gene ID" value="MTR_8g103860"/>
</dbReference>
<dbReference type="PaxDb" id="3880-AET05303"/>
<reference evidence="1 4" key="2">
    <citation type="journal article" date="2014" name="BMC Genomics">
        <title>An improved genome release (version Mt4.0) for the model legume Medicago truncatula.</title>
        <authorList>
            <person name="Tang H."/>
            <person name="Krishnakumar V."/>
            <person name="Bidwell S."/>
            <person name="Rosen B."/>
            <person name="Chan A."/>
            <person name="Zhou S."/>
            <person name="Gentzbittel L."/>
            <person name="Childs K.L."/>
            <person name="Yandell M."/>
            <person name="Gundlach H."/>
            <person name="Mayer K.F."/>
            <person name="Schwartz D.C."/>
            <person name="Town C.D."/>
        </authorList>
    </citation>
    <scope>GENOME REANNOTATION</scope>
    <source>
        <strain evidence="3 4">cv. Jemalong A17</strain>
    </source>
</reference>
<evidence type="ECO:0000313" key="3">
    <source>
        <dbReference type="EnsemblPlants" id="AET05303"/>
    </source>
</evidence>
<evidence type="ECO:0000313" key="1">
    <source>
        <dbReference type="EMBL" id="AET05303.1"/>
    </source>
</evidence>
<organism evidence="1 4">
    <name type="scientific">Medicago truncatula</name>
    <name type="common">Barrel medic</name>
    <name type="synonym">Medicago tribuloides</name>
    <dbReference type="NCBI Taxonomy" id="3880"/>
    <lineage>
        <taxon>Eukaryota</taxon>
        <taxon>Viridiplantae</taxon>
        <taxon>Streptophyta</taxon>
        <taxon>Embryophyta</taxon>
        <taxon>Tracheophyta</taxon>
        <taxon>Spermatophyta</taxon>
        <taxon>Magnoliopsida</taxon>
        <taxon>eudicotyledons</taxon>
        <taxon>Gunneridae</taxon>
        <taxon>Pentapetalae</taxon>
        <taxon>rosids</taxon>
        <taxon>fabids</taxon>
        <taxon>Fabales</taxon>
        <taxon>Fabaceae</taxon>
        <taxon>Papilionoideae</taxon>
        <taxon>50 kb inversion clade</taxon>
        <taxon>NPAAA clade</taxon>
        <taxon>Hologalegina</taxon>
        <taxon>IRL clade</taxon>
        <taxon>Trifolieae</taxon>
        <taxon>Medicago</taxon>
    </lineage>
</organism>
<gene>
    <name evidence="1" type="ordered locus">MTR_8g103860</name>
    <name evidence="2" type="ORF">MtrunA17_Chr8g0390741</name>
</gene>
<protein>
    <submittedName>
        <fullName evidence="1">Transmembrane protein, putative</fullName>
    </submittedName>
</protein>
<evidence type="ECO:0000313" key="2">
    <source>
        <dbReference type="EMBL" id="RHN43703.1"/>
    </source>
</evidence>
<dbReference type="Proteomes" id="UP000002051">
    <property type="component" value="Chromosome 8"/>
</dbReference>
<dbReference type="Proteomes" id="UP000265566">
    <property type="component" value="Chromosome 8"/>
</dbReference>
<proteinExistence type="predicted"/>
<dbReference type="HOGENOM" id="CLU_2376079_0_0_1"/>
<dbReference type="EMBL" id="CM001224">
    <property type="protein sequence ID" value="AET05303.1"/>
    <property type="molecule type" value="Genomic_DNA"/>
</dbReference>
<accession>G7L903</accession>
<reference evidence="1 4" key="1">
    <citation type="journal article" date="2011" name="Nature">
        <title>The Medicago genome provides insight into the evolution of rhizobial symbioses.</title>
        <authorList>
            <person name="Young N.D."/>
            <person name="Debelle F."/>
            <person name="Oldroyd G.E."/>
            <person name="Geurts R."/>
            <person name="Cannon S.B."/>
            <person name="Udvardi M.K."/>
            <person name="Benedito V.A."/>
            <person name="Mayer K.F."/>
            <person name="Gouzy J."/>
            <person name="Schoof H."/>
            <person name="Van de Peer Y."/>
            <person name="Proost S."/>
            <person name="Cook D.R."/>
            <person name="Meyers B.C."/>
            <person name="Spannagl M."/>
            <person name="Cheung F."/>
            <person name="De Mita S."/>
            <person name="Krishnakumar V."/>
            <person name="Gundlach H."/>
            <person name="Zhou S."/>
            <person name="Mudge J."/>
            <person name="Bharti A.K."/>
            <person name="Murray J.D."/>
            <person name="Naoumkina M.A."/>
            <person name="Rosen B."/>
            <person name="Silverstein K.A."/>
            <person name="Tang H."/>
            <person name="Rombauts S."/>
            <person name="Zhao P.X."/>
            <person name="Zhou P."/>
            <person name="Barbe V."/>
            <person name="Bardou P."/>
            <person name="Bechner M."/>
            <person name="Bellec A."/>
            <person name="Berger A."/>
            <person name="Berges H."/>
            <person name="Bidwell S."/>
            <person name="Bisseling T."/>
            <person name="Choisne N."/>
            <person name="Couloux A."/>
            <person name="Denny R."/>
            <person name="Deshpande S."/>
            <person name="Dai X."/>
            <person name="Doyle J.J."/>
            <person name="Dudez A.M."/>
            <person name="Farmer A.D."/>
            <person name="Fouteau S."/>
            <person name="Franken C."/>
            <person name="Gibelin C."/>
            <person name="Gish J."/>
            <person name="Goldstein S."/>
            <person name="Gonzalez A.J."/>
            <person name="Green P.J."/>
            <person name="Hallab A."/>
            <person name="Hartog M."/>
            <person name="Hua A."/>
            <person name="Humphray S.J."/>
            <person name="Jeong D.H."/>
            <person name="Jing Y."/>
            <person name="Jocker A."/>
            <person name="Kenton S.M."/>
            <person name="Kim D.J."/>
            <person name="Klee K."/>
            <person name="Lai H."/>
            <person name="Lang C."/>
            <person name="Lin S."/>
            <person name="Macmil S.L."/>
            <person name="Magdelenat G."/>
            <person name="Matthews L."/>
            <person name="McCorrison J."/>
            <person name="Monaghan E.L."/>
            <person name="Mun J.H."/>
            <person name="Najar F.Z."/>
            <person name="Nicholson C."/>
            <person name="Noirot C."/>
            <person name="O'Bleness M."/>
            <person name="Paule C.R."/>
            <person name="Poulain J."/>
            <person name="Prion F."/>
            <person name="Qin B."/>
            <person name="Qu C."/>
            <person name="Retzel E.F."/>
            <person name="Riddle C."/>
            <person name="Sallet E."/>
            <person name="Samain S."/>
            <person name="Samson N."/>
            <person name="Sanders I."/>
            <person name="Saurat O."/>
            <person name="Scarpelli C."/>
            <person name="Schiex T."/>
            <person name="Segurens B."/>
            <person name="Severin A.J."/>
            <person name="Sherrier D.J."/>
            <person name="Shi R."/>
            <person name="Sims S."/>
            <person name="Singer S.R."/>
            <person name="Sinharoy S."/>
            <person name="Sterck L."/>
            <person name="Viollet A."/>
            <person name="Wang B.B."/>
            <person name="Wang K."/>
            <person name="Wang M."/>
            <person name="Wang X."/>
            <person name="Warfsmann J."/>
            <person name="Weissenbach J."/>
            <person name="White D.D."/>
            <person name="White J.D."/>
            <person name="Wiley G.B."/>
            <person name="Wincker P."/>
            <person name="Xing Y."/>
            <person name="Yang L."/>
            <person name="Yao Z."/>
            <person name="Ying F."/>
            <person name="Zhai J."/>
            <person name="Zhou L."/>
            <person name="Zuber A."/>
            <person name="Denarie J."/>
            <person name="Dixon R.A."/>
            <person name="May G.D."/>
            <person name="Schwartz D.C."/>
            <person name="Rogers J."/>
            <person name="Quetier F."/>
            <person name="Town C.D."/>
            <person name="Roe B.A."/>
        </authorList>
    </citation>
    <scope>NUCLEOTIDE SEQUENCE [LARGE SCALE GENOMIC DNA]</scope>
    <source>
        <strain evidence="1">A17</strain>
        <strain evidence="3 4">cv. Jemalong A17</strain>
    </source>
</reference>
<dbReference type="Gramene" id="rna50319">
    <property type="protein sequence ID" value="RHN43703.1"/>
    <property type="gene ID" value="gene50319"/>
</dbReference>
<evidence type="ECO:0000313" key="5">
    <source>
        <dbReference type="Proteomes" id="UP000265566"/>
    </source>
</evidence>
<dbReference type="AlphaFoldDB" id="G7L903"/>
<keyword evidence="4" id="KW-1185">Reference proteome</keyword>
<keyword evidence="1" id="KW-0472">Membrane</keyword>
<name>G7L903_MEDTR</name>
<sequence>MWTSKRQQQPSFKVKVDSDEDVSAAAKLSAETVKIEKNEMVGEKWLTMKVLIYTDFLDGVLVVYVLLFTSFNFFPGLFLHIPFWVVFLAPTAAGS</sequence>
<dbReference type="EMBL" id="PSQE01000008">
    <property type="protein sequence ID" value="RHN43703.1"/>
    <property type="molecule type" value="Genomic_DNA"/>
</dbReference>
<reference evidence="2" key="5">
    <citation type="journal article" date="2018" name="Nat. Plants">
        <title>Whole-genome landscape of Medicago truncatula symbiotic genes.</title>
        <authorList>
            <person name="Pecrix Y."/>
            <person name="Gamas P."/>
            <person name="Carrere S."/>
        </authorList>
    </citation>
    <scope>NUCLEOTIDE SEQUENCE</scope>
    <source>
        <tissue evidence="2">Leaves</tissue>
    </source>
</reference>
<reference evidence="3" key="3">
    <citation type="submission" date="2015-04" db="UniProtKB">
        <authorList>
            <consortium name="EnsemblPlants"/>
        </authorList>
    </citation>
    <scope>IDENTIFICATION</scope>
    <source>
        <strain evidence="3">cv. Jemalong A17</strain>
    </source>
</reference>